<feature type="region of interest" description="Disordered" evidence="5">
    <location>
        <begin position="1"/>
        <end position="34"/>
    </location>
</feature>
<dbReference type="PDB" id="4BTS">
    <property type="method" value="X-ray"/>
    <property type="resolution" value="3.70 A"/>
    <property type="chains" value="A8/B8/C8/D8=1-143"/>
</dbReference>
<accession>E6PBU3</accession>
<dbReference type="PDBsum" id="4BTS"/>
<dbReference type="PANTHER" id="PTHR12850">
    <property type="entry name" value="40S RIBOSOMAL PROTEIN S25"/>
    <property type="match status" value="1"/>
</dbReference>
<reference evidence="8" key="2">
    <citation type="journal article" date="2013" name="Nat. Struct. Mol. Biol.">
        <title>The crystal structure of the eukaryotic 40S ribosomal subunit in complex with eIF1 and eIF1A.</title>
        <authorList>
            <person name="Weisser M."/>
            <person name="Voigts-Hoffmann F."/>
            <person name="Rabl J."/>
            <person name="Leibundgut M."/>
            <person name="Ban N."/>
        </authorList>
    </citation>
    <scope>X-RAY CRYSTALLOGRAPHY (3.70 ANGSTROMS)</scope>
</reference>
<dbReference type="OMA" id="KWSKVIV"/>
<evidence type="ECO:0000256" key="1">
    <source>
        <dbReference type="ARBA" id="ARBA00009106"/>
    </source>
</evidence>
<name>E6PBU3_TETTH</name>
<evidence type="ECO:0000256" key="5">
    <source>
        <dbReference type="SAM" id="MobiDB-lite"/>
    </source>
</evidence>
<evidence type="ECO:0007829" key="8">
    <source>
        <dbReference type="PDB" id="4BTS"/>
    </source>
</evidence>
<protein>
    <recommendedName>
        <fullName evidence="4">40S ribosomal protein S25</fullName>
    </recommendedName>
</protein>
<reference evidence="6 7" key="1">
    <citation type="journal article" date="2011" name="Science">
        <title>Crystal structure of the eukaryotic 40S ribosomal subunit in complex with initiation factor 1.</title>
        <authorList>
            <person name="Rabl J."/>
            <person name="Leibundgut M."/>
            <person name="Ataide S.F."/>
            <person name="Haag A."/>
            <person name="Ban N."/>
        </authorList>
    </citation>
    <scope>X-RAY CRYSTALLOGRAPHY (3.93 ANGSTROMS)</scope>
</reference>
<evidence type="ECO:0000256" key="3">
    <source>
        <dbReference type="ARBA" id="ARBA00023274"/>
    </source>
</evidence>
<feature type="compositionally biased region" description="Basic residues" evidence="5">
    <location>
        <begin position="24"/>
        <end position="33"/>
    </location>
</feature>
<evidence type="ECO:0000256" key="2">
    <source>
        <dbReference type="ARBA" id="ARBA00022980"/>
    </source>
</evidence>
<comment type="similarity">
    <text evidence="1 4">Belongs to the eukaryotic ribosomal protein eS25 family.</text>
</comment>
<dbReference type="Gene3D" id="3.30.63.20">
    <property type="match status" value="1"/>
</dbReference>
<evidence type="ECO:0000313" key="7">
    <source>
        <dbReference type="PDB" id="2XZM"/>
    </source>
</evidence>
<keyword evidence="7 8" id="KW-0002">3D-structure</keyword>
<keyword evidence="3 4" id="KW-0687">Ribonucleoprotein</keyword>
<dbReference type="InterPro" id="IPR004977">
    <property type="entry name" value="Ribosomal_eS25"/>
</dbReference>
<sequence>MGKQPAAGQKKTKEAIAKAAQAKKGGKKKWTKGKAKDKVNHAVFIEKKNVESIINNPSKVGKVLTVSTVVEKLKVNGSLARQLMRTMADRKLVEKVAKNGNQWVYSVIGGVKEDKTAAPAAAGGKKQQQSKKGAAADKEEVQA</sequence>
<feature type="region of interest" description="Disordered" evidence="5">
    <location>
        <begin position="116"/>
        <end position="143"/>
    </location>
</feature>
<dbReference type="PDB" id="2XZN">
    <property type="method" value="X-ray"/>
    <property type="resolution" value="3.93 A"/>
    <property type="chains" value="8=1-143"/>
</dbReference>
<feature type="compositionally biased region" description="Low complexity" evidence="5">
    <location>
        <begin position="117"/>
        <end position="133"/>
    </location>
</feature>
<dbReference type="PDB" id="2XZM">
    <property type="method" value="X-ray"/>
    <property type="resolution" value="3.93 A"/>
    <property type="chains" value="8=1-143"/>
</dbReference>
<dbReference type="AlphaFoldDB" id="E6PBU3"/>
<keyword evidence="2 4" id="KW-0689">Ribosomal protein</keyword>
<feature type="compositionally biased region" description="Basic and acidic residues" evidence="5">
    <location>
        <begin position="134"/>
        <end position="143"/>
    </location>
</feature>
<evidence type="ECO:0000313" key="6">
    <source>
        <dbReference type="EMBL" id="DAA33989.1"/>
    </source>
</evidence>
<organism evidence="6">
    <name type="scientific">Tetrahymena thermophila</name>
    <dbReference type="NCBI Taxonomy" id="5911"/>
    <lineage>
        <taxon>Eukaryota</taxon>
        <taxon>Sar</taxon>
        <taxon>Alveolata</taxon>
        <taxon>Ciliophora</taxon>
        <taxon>Intramacronucleata</taxon>
        <taxon>Oligohymenophorea</taxon>
        <taxon>Hymenostomatida</taxon>
        <taxon>Tetrahymenina</taxon>
        <taxon>Tetrahymenidae</taxon>
        <taxon>Tetrahymena</taxon>
    </lineage>
</organism>
<dbReference type="Pfam" id="PF03297">
    <property type="entry name" value="Ribosomal_S25"/>
    <property type="match status" value="1"/>
</dbReference>
<dbReference type="GO" id="GO:1990904">
    <property type="term" value="C:ribonucleoprotein complex"/>
    <property type="evidence" value="ECO:0007669"/>
    <property type="project" value="UniProtKB-KW"/>
</dbReference>
<dbReference type="DisProt" id="DP00761"/>
<dbReference type="EMBL" id="BK007932">
    <property type="protein sequence ID" value="DAA33989.1"/>
    <property type="molecule type" value="mRNA"/>
</dbReference>
<evidence type="ECO:0000256" key="4">
    <source>
        <dbReference type="RuleBase" id="RU366057"/>
    </source>
</evidence>
<dbReference type="SMR" id="E6PBU3"/>
<proteinExistence type="evidence at protein level"/>
<dbReference type="GO" id="GO:0005840">
    <property type="term" value="C:ribosome"/>
    <property type="evidence" value="ECO:0007669"/>
    <property type="project" value="UniProtKB-KW"/>
</dbReference>